<dbReference type="InterPro" id="IPR024072">
    <property type="entry name" value="DHFR-like_dom_sf"/>
</dbReference>
<protein>
    <submittedName>
        <fullName evidence="2">Dihydrofolate reductase family protein</fullName>
    </submittedName>
</protein>
<dbReference type="Proteomes" id="UP001407405">
    <property type="component" value="Unassembled WGS sequence"/>
</dbReference>
<evidence type="ECO:0000313" key="3">
    <source>
        <dbReference type="Proteomes" id="UP001407405"/>
    </source>
</evidence>
<dbReference type="Gene3D" id="3.40.430.10">
    <property type="entry name" value="Dihydrofolate Reductase, subunit A"/>
    <property type="match status" value="1"/>
</dbReference>
<name>A0ABU9VUT5_9CLOT</name>
<keyword evidence="3" id="KW-1185">Reference proteome</keyword>
<dbReference type="PANTHER" id="PTHR38011:SF11">
    <property type="entry name" value="2,5-DIAMINO-6-RIBOSYLAMINO-4(3H)-PYRIMIDINONE 5'-PHOSPHATE REDUCTASE"/>
    <property type="match status" value="1"/>
</dbReference>
<proteinExistence type="predicted"/>
<accession>A0ABU9VUT5</accession>
<dbReference type="PANTHER" id="PTHR38011">
    <property type="entry name" value="DIHYDROFOLATE REDUCTASE FAMILY PROTEIN (AFU_ORTHOLOGUE AFUA_8G06820)"/>
    <property type="match status" value="1"/>
</dbReference>
<evidence type="ECO:0000313" key="2">
    <source>
        <dbReference type="EMBL" id="MEN1760932.1"/>
    </source>
</evidence>
<dbReference type="InterPro" id="IPR050765">
    <property type="entry name" value="Riboflavin_Biosynth_HTPR"/>
</dbReference>
<dbReference type="EMBL" id="JBCITM010000010">
    <property type="protein sequence ID" value="MEN1760932.1"/>
    <property type="molecule type" value="Genomic_DNA"/>
</dbReference>
<organism evidence="2 3">
    <name type="scientific">Anoxynatronum sibiricum</name>
    <dbReference type="NCBI Taxonomy" id="210623"/>
    <lineage>
        <taxon>Bacteria</taxon>
        <taxon>Bacillati</taxon>
        <taxon>Bacillota</taxon>
        <taxon>Clostridia</taxon>
        <taxon>Eubacteriales</taxon>
        <taxon>Clostridiaceae</taxon>
        <taxon>Anoxynatronum</taxon>
    </lineage>
</organism>
<gene>
    <name evidence="2" type="ORF">AAIG11_10620</name>
</gene>
<comment type="caution">
    <text evidence="2">The sequence shown here is derived from an EMBL/GenBank/DDBJ whole genome shotgun (WGS) entry which is preliminary data.</text>
</comment>
<evidence type="ECO:0000259" key="1">
    <source>
        <dbReference type="Pfam" id="PF01872"/>
    </source>
</evidence>
<dbReference type="InterPro" id="IPR002734">
    <property type="entry name" value="RibDG_C"/>
</dbReference>
<dbReference type="SUPFAM" id="SSF53597">
    <property type="entry name" value="Dihydrofolate reductase-like"/>
    <property type="match status" value="1"/>
</dbReference>
<feature type="domain" description="Bacterial bifunctional deaminase-reductase C-terminal" evidence="1">
    <location>
        <begin position="75"/>
        <end position="171"/>
    </location>
</feature>
<sequence>MKTVFNAAASLDGFIADEDNSLEWLFQLGDPEDTEFNRFFEQVGAIAMGATTYQWIYDHQVSTSDDPSEAWPYKMPVWVFSNRKLPRIENRDIRFVSGSVEPVHDAMCREAGGNIRWIVGGGDLAVQFYDAGLLDEIIITVASVTLGGGVPFFPRRTDMPLKLLSVKQYGRAFAELRYEIQYVNPSTAVKNQ</sequence>
<dbReference type="RefSeq" id="WP_343186253.1">
    <property type="nucleotide sequence ID" value="NZ_JBCITM010000010.1"/>
</dbReference>
<dbReference type="Pfam" id="PF01872">
    <property type="entry name" value="RibD_C"/>
    <property type="match status" value="1"/>
</dbReference>
<reference evidence="2 3" key="1">
    <citation type="submission" date="2024-04" db="EMBL/GenBank/DDBJ databases">
        <title>Genome sequencing and metabolic network reconstruction of aminoacids and betaine degradation by Anoxynatronum sibiricum.</title>
        <authorList>
            <person name="Detkova E.N."/>
            <person name="Boltjanskaja Y.V."/>
            <person name="Mardanov A.V."/>
            <person name="Kevbrin V."/>
        </authorList>
    </citation>
    <scope>NUCLEOTIDE SEQUENCE [LARGE SCALE GENOMIC DNA]</scope>
    <source>
        <strain evidence="2 3">Z-7981</strain>
    </source>
</reference>